<organism evidence="2 3">
    <name type="scientific">Cimex lectularius</name>
    <name type="common">Bed bug</name>
    <name type="synonym">Acanthia lectularia</name>
    <dbReference type="NCBI Taxonomy" id="79782"/>
    <lineage>
        <taxon>Eukaryota</taxon>
        <taxon>Metazoa</taxon>
        <taxon>Ecdysozoa</taxon>
        <taxon>Arthropoda</taxon>
        <taxon>Hexapoda</taxon>
        <taxon>Insecta</taxon>
        <taxon>Pterygota</taxon>
        <taxon>Neoptera</taxon>
        <taxon>Paraneoptera</taxon>
        <taxon>Hemiptera</taxon>
        <taxon>Heteroptera</taxon>
        <taxon>Panheteroptera</taxon>
        <taxon>Cimicomorpha</taxon>
        <taxon>Cimicidae</taxon>
        <taxon>Cimex</taxon>
    </lineage>
</organism>
<keyword evidence="3" id="KW-1185">Reference proteome</keyword>
<evidence type="ECO:0000313" key="2">
    <source>
        <dbReference type="EnsemblMetazoa" id="XP_024082012.1"/>
    </source>
</evidence>
<reference evidence="2" key="1">
    <citation type="submission" date="2022-01" db="UniProtKB">
        <authorList>
            <consortium name="EnsemblMetazoa"/>
        </authorList>
    </citation>
    <scope>IDENTIFICATION</scope>
</reference>
<dbReference type="GeneID" id="112126682"/>
<evidence type="ECO:0000256" key="1">
    <source>
        <dbReference type="SAM" id="MobiDB-lite"/>
    </source>
</evidence>
<protein>
    <submittedName>
        <fullName evidence="2">Uncharacterized protein</fullName>
    </submittedName>
</protein>
<dbReference type="KEGG" id="clec:112126682"/>
<evidence type="ECO:0000313" key="3">
    <source>
        <dbReference type="Proteomes" id="UP000494040"/>
    </source>
</evidence>
<feature type="compositionally biased region" description="Pro residues" evidence="1">
    <location>
        <begin position="18"/>
        <end position="44"/>
    </location>
</feature>
<feature type="region of interest" description="Disordered" evidence="1">
    <location>
        <begin position="1"/>
        <end position="101"/>
    </location>
</feature>
<accession>A0A8I6TM16</accession>
<proteinExistence type="predicted"/>
<name>A0A8I6TM16_CIMLE</name>
<dbReference type="EnsemblMetazoa" id="XM_024226244.1">
    <property type="protein sequence ID" value="XP_024082012.1"/>
    <property type="gene ID" value="LOC112126682"/>
</dbReference>
<sequence>MMKMKKKENNLGVKVATPPNPGPTSPTTPPPIPTPPPLPTPFSIPPKDLLSSTSQTHVPLSPANPSTPSPQPSTPSHTLENEGFVPVAGKRKEFPPTRQRVKQECTCVSFVTGTKKEKRSNSREEGKERKEKEIAKWCLVAVSRDHGNYSSR</sequence>
<dbReference type="RefSeq" id="XP_024082012.1">
    <property type="nucleotide sequence ID" value="XM_024226244.1"/>
</dbReference>
<dbReference type="AlphaFoldDB" id="A0A8I6TM16"/>
<dbReference type="Proteomes" id="UP000494040">
    <property type="component" value="Unassembled WGS sequence"/>
</dbReference>